<accession>A0A5N0THV0</accession>
<dbReference type="Pfam" id="PF22765">
    <property type="entry name" value="DUF7010"/>
    <property type="match status" value="1"/>
</dbReference>
<organism evidence="2 3">
    <name type="scientific">Marinihelvus fidelis</name>
    <dbReference type="NCBI Taxonomy" id="2613842"/>
    <lineage>
        <taxon>Bacteria</taxon>
        <taxon>Pseudomonadati</taxon>
        <taxon>Pseudomonadota</taxon>
        <taxon>Gammaproteobacteria</taxon>
        <taxon>Chromatiales</taxon>
        <taxon>Wenzhouxiangellaceae</taxon>
        <taxon>Marinihelvus</taxon>
    </lineage>
</organism>
<dbReference type="RefSeq" id="WP_150862384.1">
    <property type="nucleotide sequence ID" value="NZ_VYXP01000001.1"/>
</dbReference>
<feature type="transmembrane region" description="Helical" evidence="1">
    <location>
        <begin position="20"/>
        <end position="39"/>
    </location>
</feature>
<feature type="transmembrane region" description="Helical" evidence="1">
    <location>
        <begin position="136"/>
        <end position="153"/>
    </location>
</feature>
<dbReference type="InterPro" id="IPR053824">
    <property type="entry name" value="DUF7010"/>
</dbReference>
<feature type="transmembrane region" description="Helical" evidence="1">
    <location>
        <begin position="85"/>
        <end position="105"/>
    </location>
</feature>
<evidence type="ECO:0000313" key="3">
    <source>
        <dbReference type="Proteomes" id="UP000325372"/>
    </source>
</evidence>
<dbReference type="Proteomes" id="UP000325372">
    <property type="component" value="Unassembled WGS sequence"/>
</dbReference>
<comment type="caution">
    <text evidence="2">The sequence shown here is derived from an EMBL/GenBank/DDBJ whole genome shotgun (WGS) entry which is preliminary data.</text>
</comment>
<feature type="transmembrane region" description="Helical" evidence="1">
    <location>
        <begin position="159"/>
        <end position="176"/>
    </location>
</feature>
<keyword evidence="1" id="KW-1133">Transmembrane helix</keyword>
<reference evidence="2 3" key="1">
    <citation type="submission" date="2019-09" db="EMBL/GenBank/DDBJ databases">
        <title>Wenzhouxiangella sp. Genome sequencing and assembly.</title>
        <authorList>
            <person name="Zhang R."/>
        </authorList>
    </citation>
    <scope>NUCLEOTIDE SEQUENCE [LARGE SCALE GENOMIC DNA]</scope>
    <source>
        <strain evidence="2 3">W260</strain>
    </source>
</reference>
<keyword evidence="1" id="KW-0812">Transmembrane</keyword>
<evidence type="ECO:0000256" key="1">
    <source>
        <dbReference type="SAM" id="Phobius"/>
    </source>
</evidence>
<keyword evidence="3" id="KW-1185">Reference proteome</keyword>
<keyword evidence="1" id="KW-0472">Membrane</keyword>
<evidence type="ECO:0000313" key="2">
    <source>
        <dbReference type="EMBL" id="KAA9134034.1"/>
    </source>
</evidence>
<name>A0A5N0THV0_9GAMM</name>
<proteinExistence type="predicted"/>
<dbReference type="AlphaFoldDB" id="A0A5N0THV0"/>
<protein>
    <submittedName>
        <fullName evidence="2">Uncharacterized protein</fullName>
    </submittedName>
</protein>
<sequence>MIDATLTLEQQKQAFEHRRFLAMPLAGTIAWAVIGLIGAVASPVVAVWAVFIGSGSTVYLGMALSKFTGEDFLDKSKPKNTFDRLFFMTIVQALAVYAIAIPFFLVDYTSLPMTVGILTGLMWIPFSWLASHWIGLFHGLARAGLVVAAWYLFPDQRFVVIPFIIVAIYLVTIVVLEKRARDA</sequence>
<feature type="transmembrane region" description="Helical" evidence="1">
    <location>
        <begin position="45"/>
        <end position="64"/>
    </location>
</feature>
<feature type="transmembrane region" description="Helical" evidence="1">
    <location>
        <begin position="111"/>
        <end position="129"/>
    </location>
</feature>
<gene>
    <name evidence="2" type="ORF">F3N42_00340</name>
</gene>
<dbReference type="EMBL" id="VYXP01000001">
    <property type="protein sequence ID" value="KAA9134034.1"/>
    <property type="molecule type" value="Genomic_DNA"/>
</dbReference>